<dbReference type="EMBL" id="JAMBOL010000002">
    <property type="protein sequence ID" value="MCM3713366.1"/>
    <property type="molecule type" value="Genomic_DNA"/>
</dbReference>
<evidence type="ECO:0000313" key="4">
    <source>
        <dbReference type="Proteomes" id="UP001139179"/>
    </source>
</evidence>
<accession>A0A9X2DM95</accession>
<evidence type="ECO:0000256" key="1">
    <source>
        <dbReference type="ARBA" id="ARBA00007047"/>
    </source>
</evidence>
<dbReference type="AlphaFoldDB" id="A0A9X2DM95"/>
<dbReference type="InterPro" id="IPR004165">
    <property type="entry name" value="CoA_trans_fam_I"/>
</dbReference>
<reference evidence="3" key="1">
    <citation type="submission" date="2022-05" db="EMBL/GenBank/DDBJ databases">
        <title>Comparative Genomics of Spacecraft Associated Microbes.</title>
        <authorList>
            <person name="Tran M.T."/>
            <person name="Wright A."/>
            <person name="Seuylemezian A."/>
            <person name="Eisen J."/>
            <person name="Coil D."/>
        </authorList>
    </citation>
    <scope>NUCLEOTIDE SEQUENCE</scope>
    <source>
        <strain evidence="3">214.1.1</strain>
    </source>
</reference>
<comment type="similarity">
    <text evidence="1">Belongs to the 3-oxoacid CoA-transferase subunit B family.</text>
</comment>
<dbReference type="SUPFAM" id="SSF100950">
    <property type="entry name" value="NagB/RpiA/CoA transferase-like"/>
    <property type="match status" value="1"/>
</dbReference>
<dbReference type="InterPro" id="IPR037171">
    <property type="entry name" value="NagB/RpiA_transferase-like"/>
</dbReference>
<dbReference type="InterPro" id="IPR012791">
    <property type="entry name" value="3-oxoacid_CoA-transf_B"/>
</dbReference>
<dbReference type="Proteomes" id="UP001139179">
    <property type="component" value="Unassembled WGS sequence"/>
</dbReference>
<protein>
    <submittedName>
        <fullName evidence="3">3-oxoacid CoA-transferase subunit B</fullName>
    </submittedName>
</protein>
<proteinExistence type="inferred from homology"/>
<dbReference type="PANTHER" id="PTHR13707:SF57">
    <property type="entry name" value="SUCCINYL-COA:3-KETOACID COENZYME A TRANSFERASE SUBUNIT B-RELATED"/>
    <property type="match status" value="1"/>
</dbReference>
<dbReference type="RefSeq" id="WP_251222170.1">
    <property type="nucleotide sequence ID" value="NZ_JAMBOL010000002.1"/>
</dbReference>
<dbReference type="SMART" id="SM00882">
    <property type="entry name" value="CoA_trans"/>
    <property type="match status" value="1"/>
</dbReference>
<dbReference type="Gene3D" id="3.40.1080.10">
    <property type="entry name" value="Glutaconate Coenzyme A-transferase"/>
    <property type="match status" value="1"/>
</dbReference>
<keyword evidence="2" id="KW-0808">Transferase</keyword>
<comment type="caution">
    <text evidence="3">The sequence shown here is derived from an EMBL/GenBank/DDBJ whole genome shotgun (WGS) entry which is preliminary data.</text>
</comment>
<dbReference type="PANTHER" id="PTHR13707">
    <property type="entry name" value="KETOACID-COENZYME A TRANSFERASE"/>
    <property type="match status" value="1"/>
</dbReference>
<dbReference type="NCBIfam" id="TIGR02428">
    <property type="entry name" value="pcaJ_scoB_fam"/>
    <property type="match status" value="1"/>
</dbReference>
<evidence type="ECO:0000313" key="3">
    <source>
        <dbReference type="EMBL" id="MCM3713366.1"/>
    </source>
</evidence>
<organism evidence="3 4">
    <name type="scientific">Halalkalibacter oceani</name>
    <dbReference type="NCBI Taxonomy" id="1653776"/>
    <lineage>
        <taxon>Bacteria</taxon>
        <taxon>Bacillati</taxon>
        <taxon>Bacillota</taxon>
        <taxon>Bacilli</taxon>
        <taxon>Bacillales</taxon>
        <taxon>Bacillaceae</taxon>
        <taxon>Halalkalibacter</taxon>
    </lineage>
</organism>
<keyword evidence="4" id="KW-1185">Reference proteome</keyword>
<evidence type="ECO:0000256" key="2">
    <source>
        <dbReference type="ARBA" id="ARBA00022679"/>
    </source>
</evidence>
<name>A0A9X2DM95_9BACI</name>
<sequence length="221" mass="23467">MDQRLLSREQIAKRIAQELRNGDVINLGIGIPVLVSNFVSPEAEFIYHSEQGVLGMGSLADPDEADPDLVNAAKEPVTLVPGGSFSHSADSFAMVRGQHIDVAVLGAMQVSERGDLANWKVKGVQLGGIGGAMDIAIGAKALYIAMTHTSKDGQAKIVKELDYPVTALQCVSCIFTDMAVIEVTKEGLLLKEIAPGLTVEEVQQATGPALIVPNDIKEIHV</sequence>
<gene>
    <name evidence="3" type="ORF">M3202_04650</name>
</gene>
<dbReference type="Pfam" id="PF01144">
    <property type="entry name" value="CoA_trans"/>
    <property type="match status" value="1"/>
</dbReference>
<dbReference type="GO" id="GO:0008410">
    <property type="term" value="F:CoA-transferase activity"/>
    <property type="evidence" value="ECO:0007669"/>
    <property type="project" value="InterPro"/>
</dbReference>